<evidence type="ECO:0000313" key="10">
    <source>
        <dbReference type="Proteomes" id="UP000267029"/>
    </source>
</evidence>
<dbReference type="InterPro" id="IPR019775">
    <property type="entry name" value="WD40_repeat_CS"/>
</dbReference>
<evidence type="ECO:0000313" key="9">
    <source>
        <dbReference type="EMBL" id="VDD81993.1"/>
    </source>
</evidence>
<dbReference type="InterPro" id="IPR015943">
    <property type="entry name" value="WD40/YVTN_repeat-like_dom_sf"/>
</dbReference>
<dbReference type="Pfam" id="PF08149">
    <property type="entry name" value="BING4CT"/>
    <property type="match status" value="1"/>
</dbReference>
<dbReference type="SMART" id="SM00320">
    <property type="entry name" value="WD40"/>
    <property type="match status" value="3"/>
</dbReference>
<name>A0A0R3UKA1_MESCO</name>
<dbReference type="Pfam" id="PF00400">
    <property type="entry name" value="WD40"/>
    <property type="match status" value="1"/>
</dbReference>
<proteinExistence type="predicted"/>
<evidence type="ECO:0000256" key="4">
    <source>
        <dbReference type="ARBA" id="ARBA00022737"/>
    </source>
</evidence>
<gene>
    <name evidence="9" type="ORF">MCOS_LOCUS7996</name>
</gene>
<keyword evidence="5" id="KW-0539">Nucleus</keyword>
<sequence>MCGRRGHVAAFDWMTKRLMFEINVNEECRDVKFLHQETFVAVAQKGYTYVYDNQGIELHCLKRLAGIRRLEFLPYHFILAALADNGFIYYLDSSVGEVVASYPTFMGSLNVACQNPSNAAILTGHASGAASMWIPTEKNPVVKILCHNSGVRSLSVHRSGLYLASCGLDRSLKIWDLRSTYNCLATITLPTPAISLNYSQMGLLALGSSTTVQILKDPSNAGEFDEVQHVDVEAGTVHRRVLKSAYLTHNCARPVHCVQFCPYEDVLGVGTAGGFHSLLCPGSAEPNYDALEENPFASKRYRQEREIPYTMISVDSIVNKVRREDIVEEWEKKRNALLGEIPKVPMPSVKRNKKKGRSKATKVEKRKQLVRFNRKQFEVSNMLRKKVARKEKAKKVEGGALPSDALVSKKRTKKRTMSALDILIPKKH</sequence>
<evidence type="ECO:0000256" key="7">
    <source>
        <dbReference type="SAM" id="MobiDB-lite"/>
    </source>
</evidence>
<dbReference type="SMART" id="SM01033">
    <property type="entry name" value="BING4CT"/>
    <property type="match status" value="1"/>
</dbReference>
<keyword evidence="3 6" id="KW-0853">WD repeat</keyword>
<accession>A0A0R3UKA1</accession>
<comment type="subcellular location">
    <subcellularLocation>
        <location evidence="1">Nucleus</location>
        <location evidence="1">Nucleolus</location>
    </subcellularLocation>
</comment>
<dbReference type="PROSITE" id="PS50294">
    <property type="entry name" value="WD_REPEATS_REGION"/>
    <property type="match status" value="1"/>
</dbReference>
<dbReference type="PROSITE" id="PS00678">
    <property type="entry name" value="WD_REPEATS_1"/>
    <property type="match status" value="1"/>
</dbReference>
<keyword evidence="10" id="KW-1185">Reference proteome</keyword>
<keyword evidence="2" id="KW-0698">rRNA processing</keyword>
<dbReference type="InterPro" id="IPR012952">
    <property type="entry name" value="BING4_C_dom"/>
</dbReference>
<evidence type="ECO:0000256" key="2">
    <source>
        <dbReference type="ARBA" id="ARBA00022552"/>
    </source>
</evidence>
<dbReference type="PROSITE" id="PS50082">
    <property type="entry name" value="WD_REPEATS_2"/>
    <property type="match status" value="1"/>
</dbReference>
<feature type="domain" description="BING4 C-terminal" evidence="8">
    <location>
        <begin position="245"/>
        <end position="316"/>
    </location>
</feature>
<evidence type="ECO:0000259" key="8">
    <source>
        <dbReference type="SMART" id="SM01033"/>
    </source>
</evidence>
<dbReference type="PANTHER" id="PTHR14085">
    <property type="entry name" value="WD-REPEAT PROTEIN BING4"/>
    <property type="match status" value="1"/>
</dbReference>
<dbReference type="AlphaFoldDB" id="A0A0R3UKA1"/>
<dbReference type="Gene3D" id="2.130.10.10">
    <property type="entry name" value="YVTN repeat-like/Quinoprotein amine dehydrogenase"/>
    <property type="match status" value="1"/>
</dbReference>
<dbReference type="EMBL" id="UXSR01005436">
    <property type="protein sequence ID" value="VDD81993.1"/>
    <property type="molecule type" value="Genomic_DNA"/>
</dbReference>
<feature type="region of interest" description="Disordered" evidence="7">
    <location>
        <begin position="407"/>
        <end position="428"/>
    </location>
</feature>
<dbReference type="Proteomes" id="UP000267029">
    <property type="component" value="Unassembled WGS sequence"/>
</dbReference>
<evidence type="ECO:0000256" key="6">
    <source>
        <dbReference type="PROSITE-ProRule" id="PRU00221"/>
    </source>
</evidence>
<protein>
    <recommendedName>
        <fullName evidence="8">BING4 C-terminal domain-containing protein</fullName>
    </recommendedName>
</protein>
<dbReference type="InterPro" id="IPR040315">
    <property type="entry name" value="WDR46/Utp7"/>
</dbReference>
<dbReference type="STRING" id="53468.A0A0R3UKA1"/>
<feature type="repeat" description="WD" evidence="6">
    <location>
        <begin position="144"/>
        <end position="179"/>
    </location>
</feature>
<reference evidence="9 10" key="1">
    <citation type="submission" date="2018-10" db="EMBL/GenBank/DDBJ databases">
        <authorList>
            <consortium name="Pathogen Informatics"/>
        </authorList>
    </citation>
    <scope>NUCLEOTIDE SEQUENCE [LARGE SCALE GENOMIC DNA]</scope>
</reference>
<dbReference type="OrthoDB" id="10251154at2759"/>
<evidence type="ECO:0000256" key="3">
    <source>
        <dbReference type="ARBA" id="ARBA00022574"/>
    </source>
</evidence>
<dbReference type="FunFam" id="2.130.10.10:FF:000378">
    <property type="entry name" value="U3 small nucleolar RNA-associated protein 7"/>
    <property type="match status" value="1"/>
</dbReference>
<dbReference type="InterPro" id="IPR001680">
    <property type="entry name" value="WD40_rpt"/>
</dbReference>
<organism evidence="9 10">
    <name type="scientific">Mesocestoides corti</name>
    <name type="common">Flatworm</name>
    <dbReference type="NCBI Taxonomy" id="53468"/>
    <lineage>
        <taxon>Eukaryota</taxon>
        <taxon>Metazoa</taxon>
        <taxon>Spiralia</taxon>
        <taxon>Lophotrochozoa</taxon>
        <taxon>Platyhelminthes</taxon>
        <taxon>Cestoda</taxon>
        <taxon>Eucestoda</taxon>
        <taxon>Cyclophyllidea</taxon>
        <taxon>Mesocestoididae</taxon>
        <taxon>Mesocestoides</taxon>
    </lineage>
</organism>
<dbReference type="PANTHER" id="PTHR14085:SF3">
    <property type="entry name" value="WD REPEAT-CONTAINING PROTEIN 46"/>
    <property type="match status" value="1"/>
</dbReference>
<dbReference type="GO" id="GO:0000462">
    <property type="term" value="P:maturation of SSU-rRNA from tricistronic rRNA transcript (SSU-rRNA, 5.8S rRNA, LSU-rRNA)"/>
    <property type="evidence" value="ECO:0007669"/>
    <property type="project" value="TreeGrafter"/>
</dbReference>
<dbReference type="InterPro" id="IPR036322">
    <property type="entry name" value="WD40_repeat_dom_sf"/>
</dbReference>
<evidence type="ECO:0000256" key="1">
    <source>
        <dbReference type="ARBA" id="ARBA00004604"/>
    </source>
</evidence>
<evidence type="ECO:0000256" key="5">
    <source>
        <dbReference type="ARBA" id="ARBA00023242"/>
    </source>
</evidence>
<dbReference type="GO" id="GO:0030686">
    <property type="term" value="C:90S preribosome"/>
    <property type="evidence" value="ECO:0007669"/>
    <property type="project" value="TreeGrafter"/>
</dbReference>
<keyword evidence="4" id="KW-0677">Repeat</keyword>
<dbReference type="SUPFAM" id="SSF50978">
    <property type="entry name" value="WD40 repeat-like"/>
    <property type="match status" value="1"/>
</dbReference>
<dbReference type="GO" id="GO:0032040">
    <property type="term" value="C:small-subunit processome"/>
    <property type="evidence" value="ECO:0007669"/>
    <property type="project" value="TreeGrafter"/>
</dbReference>